<protein>
    <submittedName>
        <fullName evidence="1">Uncharacterized protein</fullName>
    </submittedName>
</protein>
<sequence length="115" mass="13534">MRIKRYASHFLLLPEYGFLKQCVVEIGQERDVLCIFPLSEELETVEWHPGVILLSGKEEDKNRITQLFQIQYRLLSDIPAAFQTNIPIKQFVYLLYPFDFKRMVITGVTAILRLE</sequence>
<evidence type="ECO:0000313" key="1">
    <source>
        <dbReference type="EMBL" id="KAA6328143.1"/>
    </source>
</evidence>
<gene>
    <name evidence="1" type="ORF">EZS27_022930</name>
</gene>
<dbReference type="EMBL" id="SNRY01001868">
    <property type="protein sequence ID" value="KAA6328143.1"/>
    <property type="molecule type" value="Genomic_DNA"/>
</dbReference>
<name>A0A5J4R6C9_9ZZZZ</name>
<dbReference type="AlphaFoldDB" id="A0A5J4R6C9"/>
<organism evidence="1">
    <name type="scientific">termite gut metagenome</name>
    <dbReference type="NCBI Taxonomy" id="433724"/>
    <lineage>
        <taxon>unclassified sequences</taxon>
        <taxon>metagenomes</taxon>
        <taxon>organismal metagenomes</taxon>
    </lineage>
</organism>
<reference evidence="1" key="1">
    <citation type="submission" date="2019-03" db="EMBL/GenBank/DDBJ databases">
        <title>Single cell metagenomics reveals metabolic interactions within the superorganism composed of flagellate Streblomastix strix and complex community of Bacteroidetes bacteria on its surface.</title>
        <authorList>
            <person name="Treitli S.C."/>
            <person name="Kolisko M."/>
            <person name="Husnik F."/>
            <person name="Keeling P."/>
            <person name="Hampl V."/>
        </authorList>
    </citation>
    <scope>NUCLEOTIDE SEQUENCE</scope>
    <source>
        <strain evidence="1">STM</strain>
    </source>
</reference>
<proteinExistence type="predicted"/>
<comment type="caution">
    <text evidence="1">The sequence shown here is derived from an EMBL/GenBank/DDBJ whole genome shotgun (WGS) entry which is preliminary data.</text>
</comment>
<accession>A0A5J4R6C9</accession>